<protein>
    <submittedName>
        <fullName evidence="2">Uncharacterized protein</fullName>
    </submittedName>
</protein>
<organism evidence="2 3">
    <name type="scientific">Streptomyces microflavus</name>
    <name type="common">Streptomyces lipmanii</name>
    <dbReference type="NCBI Taxonomy" id="1919"/>
    <lineage>
        <taxon>Bacteria</taxon>
        <taxon>Bacillati</taxon>
        <taxon>Actinomycetota</taxon>
        <taxon>Actinomycetes</taxon>
        <taxon>Kitasatosporales</taxon>
        <taxon>Streptomycetaceae</taxon>
        <taxon>Streptomyces</taxon>
    </lineage>
</organism>
<dbReference type="Proteomes" id="UP001456562">
    <property type="component" value="Unassembled WGS sequence"/>
</dbReference>
<accession>A0ABV1QFQ0</accession>
<evidence type="ECO:0000256" key="1">
    <source>
        <dbReference type="SAM" id="Phobius"/>
    </source>
</evidence>
<evidence type="ECO:0000313" key="2">
    <source>
        <dbReference type="EMBL" id="MER0429995.1"/>
    </source>
</evidence>
<keyword evidence="1" id="KW-0472">Membrane</keyword>
<proteinExistence type="predicted"/>
<comment type="caution">
    <text evidence="2">The sequence shown here is derived from an EMBL/GenBank/DDBJ whole genome shotgun (WGS) entry which is preliminary data.</text>
</comment>
<evidence type="ECO:0000313" key="3">
    <source>
        <dbReference type="Proteomes" id="UP001456562"/>
    </source>
</evidence>
<dbReference type="EMBL" id="JBEJUE010000088">
    <property type="protein sequence ID" value="MER0429995.1"/>
    <property type="molecule type" value="Genomic_DNA"/>
</dbReference>
<dbReference type="RefSeq" id="WP_350242059.1">
    <property type="nucleotide sequence ID" value="NZ_JBEJUE010000088.1"/>
</dbReference>
<sequence>MSSLVLLVAVLLVLVVVLVVGALVYFTHRHPVWAVPLTTGLVGATLLAAVVVPIVVR</sequence>
<keyword evidence="1" id="KW-1133">Transmembrane helix</keyword>
<keyword evidence="3" id="KW-1185">Reference proteome</keyword>
<reference evidence="2 3" key="1">
    <citation type="submission" date="2024-01" db="EMBL/GenBank/DDBJ databases">
        <title>Metagenomic exploration of the rhizosphere soil microbial community and their significance in facilitating the development of wild simulated ginseng.</title>
        <authorList>
            <person name="Huang J."/>
        </authorList>
    </citation>
    <scope>NUCLEOTIDE SEQUENCE [LARGE SCALE GENOMIC DNA]</scope>
    <source>
        <strain evidence="2 3">WY141</strain>
    </source>
</reference>
<feature type="transmembrane region" description="Helical" evidence="1">
    <location>
        <begin position="32"/>
        <end position="56"/>
    </location>
</feature>
<keyword evidence="1" id="KW-0812">Transmembrane</keyword>
<gene>
    <name evidence="2" type="ORF">ABR748_38390</name>
</gene>
<name>A0ABV1QFQ0_STRMI</name>